<proteinExistence type="predicted"/>
<reference evidence="3" key="1">
    <citation type="journal article" date="2019" name="Int. J. Syst. Evol. Microbiol.">
        <title>The Global Catalogue of Microorganisms (GCM) 10K type strain sequencing project: providing services to taxonomists for standard genome sequencing and annotation.</title>
        <authorList>
            <consortium name="The Broad Institute Genomics Platform"/>
            <consortium name="The Broad Institute Genome Sequencing Center for Infectious Disease"/>
            <person name="Wu L."/>
            <person name="Ma J."/>
        </authorList>
    </citation>
    <scope>NUCLEOTIDE SEQUENCE [LARGE SCALE GENOMIC DNA]</scope>
    <source>
        <strain evidence="3">KCTC 42424</strain>
    </source>
</reference>
<keyword evidence="3" id="KW-1185">Reference proteome</keyword>
<accession>A0ABV7VRH3</accession>
<name>A0ABV7VRH3_9GAMM</name>
<dbReference type="CDD" id="cd00093">
    <property type="entry name" value="HTH_XRE"/>
    <property type="match status" value="1"/>
</dbReference>
<sequence length="99" mass="11098">MLIKEAPATYMTELSRRELLDQVQREFINGDLTLGQSLQTLRKYIAGLKQEEFAELCGISRRTLAAIEADKANPTLNTINQLFGIFGLKIALTSKYPGH</sequence>
<dbReference type="Pfam" id="PF01381">
    <property type="entry name" value="HTH_3"/>
    <property type="match status" value="1"/>
</dbReference>
<dbReference type="InterPro" id="IPR001387">
    <property type="entry name" value="Cro/C1-type_HTH"/>
</dbReference>
<evidence type="ECO:0000313" key="3">
    <source>
        <dbReference type="Proteomes" id="UP001595722"/>
    </source>
</evidence>
<feature type="domain" description="HTH cro/C1-type" evidence="1">
    <location>
        <begin position="38"/>
        <end position="93"/>
    </location>
</feature>
<organism evidence="2 3">
    <name type="scientific">Bacterioplanoides pacificum</name>
    <dbReference type="NCBI Taxonomy" id="1171596"/>
    <lineage>
        <taxon>Bacteria</taxon>
        <taxon>Pseudomonadati</taxon>
        <taxon>Pseudomonadota</taxon>
        <taxon>Gammaproteobacteria</taxon>
        <taxon>Oceanospirillales</taxon>
        <taxon>Oceanospirillaceae</taxon>
        <taxon>Bacterioplanoides</taxon>
    </lineage>
</organism>
<dbReference type="Proteomes" id="UP001595722">
    <property type="component" value="Unassembled WGS sequence"/>
</dbReference>
<protein>
    <submittedName>
        <fullName evidence="2">Helix-turn-helix transcriptional regulator</fullName>
    </submittedName>
</protein>
<dbReference type="SMART" id="SM00530">
    <property type="entry name" value="HTH_XRE"/>
    <property type="match status" value="1"/>
</dbReference>
<gene>
    <name evidence="2" type="ORF">ACFOMG_04425</name>
</gene>
<dbReference type="InterPro" id="IPR010982">
    <property type="entry name" value="Lambda_DNA-bd_dom_sf"/>
</dbReference>
<evidence type="ECO:0000313" key="2">
    <source>
        <dbReference type="EMBL" id="MFC3679356.1"/>
    </source>
</evidence>
<dbReference type="PROSITE" id="PS50943">
    <property type="entry name" value="HTH_CROC1"/>
    <property type="match status" value="1"/>
</dbReference>
<dbReference type="RefSeq" id="WP_376865016.1">
    <property type="nucleotide sequence ID" value="NZ_JBHRYB010000003.1"/>
</dbReference>
<dbReference type="EMBL" id="JBHRYB010000003">
    <property type="protein sequence ID" value="MFC3679356.1"/>
    <property type="molecule type" value="Genomic_DNA"/>
</dbReference>
<evidence type="ECO:0000259" key="1">
    <source>
        <dbReference type="PROSITE" id="PS50943"/>
    </source>
</evidence>
<dbReference type="SUPFAM" id="SSF47413">
    <property type="entry name" value="lambda repressor-like DNA-binding domains"/>
    <property type="match status" value="1"/>
</dbReference>
<comment type="caution">
    <text evidence="2">The sequence shown here is derived from an EMBL/GenBank/DDBJ whole genome shotgun (WGS) entry which is preliminary data.</text>
</comment>
<dbReference type="Gene3D" id="1.10.260.40">
    <property type="entry name" value="lambda repressor-like DNA-binding domains"/>
    <property type="match status" value="1"/>
</dbReference>